<dbReference type="RefSeq" id="XP_022147293.1">
    <property type="nucleotide sequence ID" value="XM_022291601.1"/>
</dbReference>
<keyword evidence="4" id="KW-1185">Reference proteome</keyword>
<dbReference type="FunFam" id="3.40.50.720:FF:000645">
    <property type="entry name" value="Anthocyanidin reductase ((2S)-flavan-3-ol-forming)"/>
    <property type="match status" value="1"/>
</dbReference>
<evidence type="ECO:0000256" key="2">
    <source>
        <dbReference type="ARBA" id="ARBA00023002"/>
    </source>
</evidence>
<dbReference type="PANTHER" id="PTHR10366">
    <property type="entry name" value="NAD DEPENDENT EPIMERASE/DEHYDRATASE"/>
    <property type="match status" value="1"/>
</dbReference>
<dbReference type="PANTHER" id="PTHR10366:SF696">
    <property type="entry name" value="OS07G0601900 PROTEIN"/>
    <property type="match status" value="1"/>
</dbReference>
<evidence type="ECO:0000256" key="1">
    <source>
        <dbReference type="ARBA" id="ARBA00022857"/>
    </source>
</evidence>
<dbReference type="InterPro" id="IPR050425">
    <property type="entry name" value="NAD(P)_dehydrat-like"/>
</dbReference>
<dbReference type="InterPro" id="IPR001509">
    <property type="entry name" value="Epimerase_deHydtase"/>
</dbReference>
<name>A0A6J1D0X7_MOMCH</name>
<dbReference type="SUPFAM" id="SSF51735">
    <property type="entry name" value="NAD(P)-binding Rossmann-fold domains"/>
    <property type="match status" value="1"/>
</dbReference>
<dbReference type="AlphaFoldDB" id="A0A6J1D0X7"/>
<evidence type="ECO:0000313" key="4">
    <source>
        <dbReference type="Proteomes" id="UP000504603"/>
    </source>
</evidence>
<dbReference type="Gene3D" id="3.40.50.720">
    <property type="entry name" value="NAD(P)-binding Rossmann-like Domain"/>
    <property type="match status" value="1"/>
</dbReference>
<dbReference type="Pfam" id="PF01370">
    <property type="entry name" value="Epimerase"/>
    <property type="match status" value="1"/>
</dbReference>
<organism evidence="4 5">
    <name type="scientific">Momordica charantia</name>
    <name type="common">Bitter gourd</name>
    <name type="synonym">Balsam pear</name>
    <dbReference type="NCBI Taxonomy" id="3673"/>
    <lineage>
        <taxon>Eukaryota</taxon>
        <taxon>Viridiplantae</taxon>
        <taxon>Streptophyta</taxon>
        <taxon>Embryophyta</taxon>
        <taxon>Tracheophyta</taxon>
        <taxon>Spermatophyta</taxon>
        <taxon>Magnoliopsida</taxon>
        <taxon>eudicotyledons</taxon>
        <taxon>Gunneridae</taxon>
        <taxon>Pentapetalae</taxon>
        <taxon>rosids</taxon>
        <taxon>fabids</taxon>
        <taxon>Cucurbitales</taxon>
        <taxon>Cucurbitaceae</taxon>
        <taxon>Momordiceae</taxon>
        <taxon>Momordica</taxon>
    </lineage>
</organism>
<evidence type="ECO:0000313" key="5">
    <source>
        <dbReference type="RefSeq" id="XP_022147293.1"/>
    </source>
</evidence>
<dbReference type="GO" id="GO:0016616">
    <property type="term" value="F:oxidoreductase activity, acting on the CH-OH group of donors, NAD or NADP as acceptor"/>
    <property type="evidence" value="ECO:0007669"/>
    <property type="project" value="TreeGrafter"/>
</dbReference>
<dbReference type="InterPro" id="IPR036291">
    <property type="entry name" value="NAD(P)-bd_dom_sf"/>
</dbReference>
<proteinExistence type="predicted"/>
<feature type="domain" description="NAD-dependent epimerase/dehydratase" evidence="3">
    <location>
        <begin position="12"/>
        <end position="269"/>
    </location>
</feature>
<evidence type="ECO:0000259" key="3">
    <source>
        <dbReference type="Pfam" id="PF01370"/>
    </source>
</evidence>
<gene>
    <name evidence="5" type="primary">LOC111016282</name>
</gene>
<dbReference type="GeneID" id="111016282"/>
<keyword evidence="2" id="KW-0560">Oxidoreductase</keyword>
<keyword evidence="1" id="KW-0521">NADP</keyword>
<reference evidence="5" key="1">
    <citation type="submission" date="2025-08" db="UniProtKB">
        <authorList>
            <consortium name="RefSeq"/>
        </authorList>
    </citation>
    <scope>IDENTIFICATION</scope>
    <source>
        <strain evidence="5">OHB3-1</strain>
    </source>
</reference>
<dbReference type="KEGG" id="mcha:111016282"/>
<dbReference type="Proteomes" id="UP000504603">
    <property type="component" value="Unplaced"/>
</dbReference>
<dbReference type="OrthoDB" id="2735536at2759"/>
<protein>
    <submittedName>
        <fullName evidence="5">Anthocyanidin reductase ((2S)-flavan-3-ol-forming)-like</fullName>
    </submittedName>
</protein>
<accession>A0A6J1D0X7</accession>
<sequence length="359" mass="39581">MEGSGSGCGSRVCVTGGSGYVASLLVKKLLQKGHTVHATLRNLNDQSKVRLLNTLPNAAHRLVLFQADIYQPEGFRPPIQGCDFVFHVATPLHHTQGSQYKNRTDASVGAARMIAKFCVESGTVRRLIYTASVVSASPMKDDGTGFKDFMDETCWTPLNLSYPFSNPTFEGYVDSKSATERELLEFGARQVQEGGGGLEVVTLACGLIVGDTLHCCAAETTIITFSQFIHQDDAQPFYHALRFLEELDGKVPLVHIHDVCDAHIFCMEQSSLHGRFLCASSFLSSSDIATYYRLHHPQLQQKYGNSDDVPIRNIKWNSRKLIEKGFVYKYDGEMILEDALECCKNKAISISAKVGPVSS</sequence>